<protein>
    <submittedName>
        <fullName evidence="1">Uncharacterized protein</fullName>
    </submittedName>
</protein>
<keyword evidence="2" id="KW-1185">Reference proteome</keyword>
<comment type="caution">
    <text evidence="1">The sequence shown here is derived from an EMBL/GenBank/DDBJ whole genome shotgun (WGS) entry which is preliminary data.</text>
</comment>
<dbReference type="PANTHER" id="PTHR33066">
    <property type="entry name" value="INTEGRASE_SAM-LIKE_N DOMAIN-CONTAINING PROTEIN"/>
    <property type="match status" value="1"/>
</dbReference>
<evidence type="ECO:0000313" key="2">
    <source>
        <dbReference type="Proteomes" id="UP000076858"/>
    </source>
</evidence>
<dbReference type="EMBL" id="LRGB01020853">
    <property type="protein sequence ID" value="KZR97573.1"/>
    <property type="molecule type" value="Genomic_DNA"/>
</dbReference>
<feature type="non-terminal residue" evidence="1">
    <location>
        <position position="167"/>
    </location>
</feature>
<evidence type="ECO:0000313" key="1">
    <source>
        <dbReference type="EMBL" id="KZR97573.1"/>
    </source>
</evidence>
<dbReference type="OrthoDB" id="6083831at2759"/>
<organism evidence="1 2">
    <name type="scientific">Daphnia magna</name>
    <dbReference type="NCBI Taxonomy" id="35525"/>
    <lineage>
        <taxon>Eukaryota</taxon>
        <taxon>Metazoa</taxon>
        <taxon>Ecdysozoa</taxon>
        <taxon>Arthropoda</taxon>
        <taxon>Crustacea</taxon>
        <taxon>Branchiopoda</taxon>
        <taxon>Diplostraca</taxon>
        <taxon>Cladocera</taxon>
        <taxon>Anomopoda</taxon>
        <taxon>Daphniidae</taxon>
        <taxon>Daphnia</taxon>
    </lineage>
</organism>
<dbReference type="AlphaFoldDB" id="A0A164F9K3"/>
<feature type="non-terminal residue" evidence="1">
    <location>
        <position position="1"/>
    </location>
</feature>
<dbReference type="Proteomes" id="UP000076858">
    <property type="component" value="Unassembled WGS sequence"/>
</dbReference>
<dbReference type="PANTHER" id="PTHR33066:SF2">
    <property type="entry name" value="FILAGGRIN-2-LIKE"/>
    <property type="match status" value="1"/>
</dbReference>
<name>A0A164F9K3_9CRUS</name>
<gene>
    <name evidence="1" type="ORF">APZ42_007470</name>
</gene>
<proteinExistence type="predicted"/>
<reference evidence="1 2" key="1">
    <citation type="submission" date="2016-03" db="EMBL/GenBank/DDBJ databases">
        <title>EvidentialGene: Evidence-directed Construction of Genes on Genomes.</title>
        <authorList>
            <person name="Gilbert D.G."/>
            <person name="Choi J.-H."/>
            <person name="Mockaitis K."/>
            <person name="Colbourne J."/>
            <person name="Pfrender M."/>
        </authorList>
    </citation>
    <scope>NUCLEOTIDE SEQUENCE [LARGE SCALE GENOMIC DNA]</scope>
    <source>
        <strain evidence="1 2">Xinb3</strain>
        <tissue evidence="1">Complete organism</tissue>
    </source>
</reference>
<sequence length="167" mass="19110">VCLYRARSKELRGWLSSLLKSTEAKKLRGIFSPTFNSRSFDLQVPKLDHSMSRRLKELKGGEGSKAEMKEKTLVSHQFRLLDVARPLLYLWGQLSCDPELKDSSMADAAVSALQLWGHSFHSVTMHRQENILKQTDPRFQALLLEPNRFSPKECGSLFGRSFLKQMV</sequence>
<accession>A0A164F9K3</accession>